<comment type="caution">
    <text evidence="7">The sequence shown here is derived from an EMBL/GenBank/DDBJ whole genome shotgun (WGS) entry which is preliminary data.</text>
</comment>
<keyword evidence="8" id="KW-1185">Reference proteome</keyword>
<evidence type="ECO:0000256" key="5">
    <source>
        <dbReference type="SAM" id="MobiDB-lite"/>
    </source>
</evidence>
<accession>A0ABN3KVT9</accession>
<dbReference type="EMBL" id="BAAATA010000001">
    <property type="protein sequence ID" value="GAA2470190.1"/>
    <property type="molecule type" value="Genomic_DNA"/>
</dbReference>
<dbReference type="SUPFAM" id="SSF53850">
    <property type="entry name" value="Periplasmic binding protein-like II"/>
    <property type="match status" value="1"/>
</dbReference>
<keyword evidence="4" id="KW-0804">Transcription</keyword>
<dbReference type="InterPro" id="IPR005119">
    <property type="entry name" value="LysR_subst-bd"/>
</dbReference>
<keyword evidence="2" id="KW-0805">Transcription regulation</keyword>
<evidence type="ECO:0000313" key="8">
    <source>
        <dbReference type="Proteomes" id="UP001501358"/>
    </source>
</evidence>
<name>A0ABN3KVT9_9ACTN</name>
<evidence type="ECO:0000313" key="7">
    <source>
        <dbReference type="EMBL" id="GAA2470190.1"/>
    </source>
</evidence>
<feature type="region of interest" description="Disordered" evidence="5">
    <location>
        <begin position="247"/>
        <end position="292"/>
    </location>
</feature>
<evidence type="ECO:0000256" key="3">
    <source>
        <dbReference type="ARBA" id="ARBA00023125"/>
    </source>
</evidence>
<dbReference type="Pfam" id="PF03466">
    <property type="entry name" value="LysR_substrate"/>
    <property type="match status" value="1"/>
</dbReference>
<evidence type="ECO:0000256" key="2">
    <source>
        <dbReference type="ARBA" id="ARBA00023015"/>
    </source>
</evidence>
<protein>
    <recommendedName>
        <fullName evidence="6">HTH lysR-type domain-containing protein</fullName>
    </recommendedName>
</protein>
<evidence type="ECO:0000256" key="4">
    <source>
        <dbReference type="ARBA" id="ARBA00023163"/>
    </source>
</evidence>
<dbReference type="PROSITE" id="PS50931">
    <property type="entry name" value="HTH_LYSR"/>
    <property type="match status" value="1"/>
</dbReference>
<evidence type="ECO:0000259" key="6">
    <source>
        <dbReference type="PROSITE" id="PS50931"/>
    </source>
</evidence>
<gene>
    <name evidence="7" type="ORF">GCM10010406_02130</name>
</gene>
<evidence type="ECO:0000256" key="1">
    <source>
        <dbReference type="ARBA" id="ARBA00009437"/>
    </source>
</evidence>
<dbReference type="PANTHER" id="PTHR30126">
    <property type="entry name" value="HTH-TYPE TRANSCRIPTIONAL REGULATOR"/>
    <property type="match status" value="1"/>
</dbReference>
<reference evidence="7 8" key="1">
    <citation type="journal article" date="2019" name="Int. J. Syst. Evol. Microbiol.">
        <title>The Global Catalogue of Microorganisms (GCM) 10K type strain sequencing project: providing services to taxonomists for standard genome sequencing and annotation.</title>
        <authorList>
            <consortium name="The Broad Institute Genomics Platform"/>
            <consortium name="The Broad Institute Genome Sequencing Center for Infectious Disease"/>
            <person name="Wu L."/>
            <person name="Ma J."/>
        </authorList>
    </citation>
    <scope>NUCLEOTIDE SEQUENCE [LARGE SCALE GENOMIC DNA]</scope>
    <source>
        <strain evidence="7 8">JCM 6307</strain>
    </source>
</reference>
<dbReference type="Gene3D" id="3.40.190.10">
    <property type="entry name" value="Periplasmic binding protein-like II"/>
    <property type="match status" value="2"/>
</dbReference>
<dbReference type="InterPro" id="IPR036388">
    <property type="entry name" value="WH-like_DNA-bd_sf"/>
</dbReference>
<dbReference type="CDD" id="cd05466">
    <property type="entry name" value="PBP2_LTTR_substrate"/>
    <property type="match status" value="1"/>
</dbReference>
<proteinExistence type="inferred from homology"/>
<dbReference type="PANTHER" id="PTHR30126:SF40">
    <property type="entry name" value="HTH-TYPE TRANSCRIPTIONAL REGULATOR GLTR"/>
    <property type="match status" value="1"/>
</dbReference>
<feature type="domain" description="HTH lysR-type" evidence="6">
    <location>
        <begin position="1"/>
        <end position="16"/>
    </location>
</feature>
<dbReference type="Gene3D" id="1.10.10.10">
    <property type="entry name" value="Winged helix-like DNA-binding domain superfamily/Winged helix DNA-binding domain"/>
    <property type="match status" value="1"/>
</dbReference>
<keyword evidence="3" id="KW-0238">DNA-binding</keyword>
<dbReference type="Proteomes" id="UP001501358">
    <property type="component" value="Unassembled WGS sequence"/>
</dbReference>
<feature type="compositionally biased region" description="Low complexity" evidence="5">
    <location>
        <begin position="259"/>
        <end position="274"/>
    </location>
</feature>
<sequence>MGVPLFYRLPHGVRLTAAGETFQSYVGKIFNVMDEMSTALKNNGEATGRVVVGATALLMEYEMEGLVRECRYRYPHVQVSLKVMTSKDVEKAVASGGVDIGLTLACGQGEAPAGVLRQALFPVPFVPVGAPGMQSGPAPRTVERVLVVDPDCASQEVLLRHLASVQESVPSLMETGSTRSALGLAGAGLGVAMVPEVAVDGVAGPAGPVVLEDLPRASVHVQALWSGDGWLSPAVSAFLDLARRARGSHVRPPHGERGAAGTAGAADAADAADAGADEGGQGVSGAAAPVMV</sequence>
<comment type="similarity">
    <text evidence="1">Belongs to the LysR transcriptional regulatory family.</text>
</comment>
<organism evidence="7 8">
    <name type="scientific">Streptomyces thermolineatus</name>
    <dbReference type="NCBI Taxonomy" id="44033"/>
    <lineage>
        <taxon>Bacteria</taxon>
        <taxon>Bacillati</taxon>
        <taxon>Actinomycetota</taxon>
        <taxon>Actinomycetes</taxon>
        <taxon>Kitasatosporales</taxon>
        <taxon>Streptomycetaceae</taxon>
        <taxon>Streptomyces</taxon>
    </lineage>
</organism>
<dbReference type="InterPro" id="IPR000847">
    <property type="entry name" value="LysR_HTH_N"/>
</dbReference>